<sequence length="219" mass="22996">MLVEAVYLGVSAAFALLAAGRSGAPPAWMMAVAIAVPTVAAAALALLIARVRGNGPRIDFRLYWSWRGFGLGLAFGLGGLFVTLPAAAIYLSIVGPEANSAVGRVFDGVQATWPLAIAVFLLVAFIAPFCEEVVYRGLLWGALEQRWGRWIAVVVSTVVFALAHFEPTRAPLLLIVAIPIALARLYSGSLIASVVAHQVTNLLPGIVMMFGLVGMVPAG</sequence>
<dbReference type="InterPro" id="IPR003675">
    <property type="entry name" value="Rce1/LyrA-like_dom"/>
</dbReference>
<dbReference type="PANTHER" id="PTHR43592">
    <property type="entry name" value="CAAX AMINO TERMINAL PROTEASE"/>
    <property type="match status" value="1"/>
</dbReference>
<reference evidence="3 4" key="1">
    <citation type="submission" date="2015-07" db="EMBL/GenBank/DDBJ databases">
        <title>A draft genome sequence of Mycobacterium wolinskyi.</title>
        <authorList>
            <person name="de Man T.J."/>
            <person name="Perry K.A."/>
            <person name="Coulliette A.D."/>
            <person name="Jensen B."/>
            <person name="Toney N.C."/>
            <person name="Limbago B.M."/>
            <person name="Noble-Wang J."/>
        </authorList>
    </citation>
    <scope>NUCLEOTIDE SEQUENCE [LARGE SCALE GENOMIC DNA]</scope>
    <source>
        <strain evidence="3 4">CDC_01</strain>
    </source>
</reference>
<dbReference type="PANTHER" id="PTHR43592:SF15">
    <property type="entry name" value="CAAX AMINO TERMINAL PROTEASE FAMILY PROTEIN"/>
    <property type="match status" value="1"/>
</dbReference>
<evidence type="ECO:0000256" key="1">
    <source>
        <dbReference type="SAM" id="Phobius"/>
    </source>
</evidence>
<feature type="transmembrane region" description="Helical" evidence="1">
    <location>
        <begin position="30"/>
        <end position="49"/>
    </location>
</feature>
<keyword evidence="4" id="KW-1185">Reference proteome</keyword>
<comment type="caution">
    <text evidence="3">The sequence shown here is derived from an EMBL/GenBank/DDBJ whole genome shotgun (WGS) entry which is preliminary data.</text>
</comment>
<evidence type="ECO:0000313" key="4">
    <source>
        <dbReference type="Proteomes" id="UP000070612"/>
    </source>
</evidence>
<feature type="transmembrane region" description="Helical" evidence="1">
    <location>
        <begin position="113"/>
        <end position="135"/>
    </location>
</feature>
<dbReference type="AlphaFoldDB" id="A0A132PF66"/>
<evidence type="ECO:0000313" key="3">
    <source>
        <dbReference type="EMBL" id="KWX20986.1"/>
    </source>
</evidence>
<feature type="domain" description="CAAX prenyl protease 2/Lysostaphin resistance protein A-like" evidence="2">
    <location>
        <begin position="115"/>
        <end position="203"/>
    </location>
</feature>
<accession>A0A132PF66</accession>
<protein>
    <submittedName>
        <fullName evidence="3">Membrane protein</fullName>
    </submittedName>
</protein>
<dbReference type="PATRIC" id="fig|59750.3.peg.3461"/>
<feature type="transmembrane region" description="Helical" evidence="1">
    <location>
        <begin position="69"/>
        <end position="93"/>
    </location>
</feature>
<dbReference type="STRING" id="59750.AWC31_10455"/>
<organism evidence="3 4">
    <name type="scientific">Mycolicibacterium wolinskyi</name>
    <dbReference type="NCBI Taxonomy" id="59750"/>
    <lineage>
        <taxon>Bacteria</taxon>
        <taxon>Bacillati</taxon>
        <taxon>Actinomycetota</taxon>
        <taxon>Actinomycetes</taxon>
        <taxon>Mycobacteriales</taxon>
        <taxon>Mycobacteriaceae</taxon>
        <taxon>Mycolicibacterium</taxon>
    </lineage>
</organism>
<evidence type="ECO:0000259" key="2">
    <source>
        <dbReference type="Pfam" id="PF02517"/>
    </source>
</evidence>
<proteinExistence type="predicted"/>
<dbReference type="Pfam" id="PF02517">
    <property type="entry name" value="Rce1-like"/>
    <property type="match status" value="1"/>
</dbReference>
<name>A0A132PF66_9MYCO</name>
<dbReference type="GO" id="GO:0004175">
    <property type="term" value="F:endopeptidase activity"/>
    <property type="evidence" value="ECO:0007669"/>
    <property type="project" value="UniProtKB-ARBA"/>
</dbReference>
<gene>
    <name evidence="3" type="ORF">AFM11_27935</name>
</gene>
<keyword evidence="1" id="KW-0472">Membrane</keyword>
<dbReference type="GO" id="GO:0080120">
    <property type="term" value="P:CAAX-box protein maturation"/>
    <property type="evidence" value="ECO:0007669"/>
    <property type="project" value="UniProtKB-ARBA"/>
</dbReference>
<feature type="transmembrane region" description="Helical" evidence="1">
    <location>
        <begin position="147"/>
        <end position="165"/>
    </location>
</feature>
<dbReference type="Proteomes" id="UP000070612">
    <property type="component" value="Unassembled WGS sequence"/>
</dbReference>
<feature type="transmembrane region" description="Helical" evidence="1">
    <location>
        <begin position="199"/>
        <end position="218"/>
    </location>
</feature>
<keyword evidence="1" id="KW-1133">Transmembrane helix</keyword>
<keyword evidence="1" id="KW-0812">Transmembrane</keyword>
<dbReference type="EMBL" id="LGTW01000023">
    <property type="protein sequence ID" value="KWX20986.1"/>
    <property type="molecule type" value="Genomic_DNA"/>
</dbReference>
<feature type="transmembrane region" description="Helical" evidence="1">
    <location>
        <begin position="171"/>
        <end position="187"/>
    </location>
</feature>